<dbReference type="GO" id="GO:0043190">
    <property type="term" value="C:ATP-binding cassette (ABC) transporter complex"/>
    <property type="evidence" value="ECO:0007669"/>
    <property type="project" value="InterPro"/>
</dbReference>
<feature type="signal peptide" evidence="3">
    <location>
        <begin position="1"/>
        <end position="23"/>
    </location>
</feature>
<dbReference type="InterPro" id="IPR005770">
    <property type="entry name" value="PhnD"/>
</dbReference>
<evidence type="ECO:0000256" key="1">
    <source>
        <dbReference type="ARBA" id="ARBA00007162"/>
    </source>
</evidence>
<feature type="chain" id="PRO_5006058046" description="Phosphate/phosphite/phosphonate ABC transporter substrate-binding protein" evidence="3">
    <location>
        <begin position="24"/>
        <end position="317"/>
    </location>
</feature>
<dbReference type="PANTHER" id="PTHR35841">
    <property type="entry name" value="PHOSPHONATES-BINDING PERIPLASMIC PROTEIN"/>
    <property type="match status" value="1"/>
</dbReference>
<dbReference type="GO" id="GO:0055085">
    <property type="term" value="P:transmembrane transport"/>
    <property type="evidence" value="ECO:0007669"/>
    <property type="project" value="InterPro"/>
</dbReference>
<sequence>MPRLPALFFLAFGLMLSPSGATAADCALSGNKGLAVCDRDGDGVANSPQDPSLWRDPETLVWAFAPIEDPSVYAELLRPFSQHLATCLDRQIVYYPVQSNAAEIAAMRSGRLHFAGFSTGPTVAAVRQAGAVPFAAKGSDGRLRGYQLMAIVRASSPFQTLSDLKGHRVAHESPSSNSGNHAPRALFPDQGLVPGQDYTPLMSGGHDLSILGVVNGDYDMAAVASDVLQRMIERGVVDEADLRILYESPPFPTSSFAYAHDLAPALADRLKRCFFSFRFTPQMQAAFHGDEAFVPIRYDKDWAVVRAVIEGSQAGTF</sequence>
<comment type="similarity">
    <text evidence="1">Belongs to the phosphate/phosphite/phosphonate binding protein family.</text>
</comment>
<evidence type="ECO:0008006" key="5">
    <source>
        <dbReference type="Google" id="ProtNLM"/>
    </source>
</evidence>
<dbReference type="Pfam" id="PF12974">
    <property type="entry name" value="Phosphonate-bd"/>
    <property type="match status" value="1"/>
</dbReference>
<dbReference type="EMBL" id="LC066377">
    <property type="protein sequence ID" value="BAT28559.1"/>
    <property type="molecule type" value="Genomic_DNA"/>
</dbReference>
<accession>A0A0P0Z3J5</accession>
<reference evidence="4" key="1">
    <citation type="journal article" date="2015" name="Proc. Natl. Acad. Sci. U.S.A.">
        <title>Bacterial clade with the ribosomal RNA operon on a small plasmid rather than the chromosome.</title>
        <authorList>
            <person name="Anda M."/>
            <person name="Ohtsubo Y."/>
            <person name="Okubo T."/>
            <person name="Sugawara M."/>
            <person name="Nagata Y."/>
            <person name="Tsuda M."/>
            <person name="Minamisawa K."/>
            <person name="Mitsui H."/>
        </authorList>
    </citation>
    <scope>NUCLEOTIDE SEQUENCE</scope>
    <source>
        <strain evidence="4">JCM 14755</strain>
    </source>
</reference>
<dbReference type="AlphaFoldDB" id="A0A0P0Z3J5"/>
<dbReference type="RefSeq" id="WP_244490671.1">
    <property type="nucleotide sequence ID" value="NZ_BBWR01000002.1"/>
</dbReference>
<keyword evidence="2 3" id="KW-0732">Signal</keyword>
<evidence type="ECO:0000256" key="2">
    <source>
        <dbReference type="ARBA" id="ARBA00022729"/>
    </source>
</evidence>
<dbReference type="SUPFAM" id="SSF53850">
    <property type="entry name" value="Periplasmic binding protein-like II"/>
    <property type="match status" value="1"/>
</dbReference>
<dbReference type="NCBIfam" id="TIGR01098">
    <property type="entry name" value="3A0109s03R"/>
    <property type="match status" value="1"/>
</dbReference>
<evidence type="ECO:0000256" key="3">
    <source>
        <dbReference type="SAM" id="SignalP"/>
    </source>
</evidence>
<organism evidence="4">
    <name type="scientific">Aureimonas frigidaquae</name>
    <dbReference type="NCBI Taxonomy" id="424757"/>
    <lineage>
        <taxon>Bacteria</taxon>
        <taxon>Pseudomonadati</taxon>
        <taxon>Pseudomonadota</taxon>
        <taxon>Alphaproteobacteria</taxon>
        <taxon>Hyphomicrobiales</taxon>
        <taxon>Aurantimonadaceae</taxon>
        <taxon>Aureimonas</taxon>
    </lineage>
</organism>
<protein>
    <recommendedName>
        <fullName evidence="5">Phosphate/phosphite/phosphonate ABC transporter substrate-binding protein</fullName>
    </recommendedName>
</protein>
<dbReference type="Gene3D" id="3.40.190.10">
    <property type="entry name" value="Periplasmic binding protein-like II"/>
    <property type="match status" value="2"/>
</dbReference>
<name>A0A0P0Z3J5_9HYPH</name>
<evidence type="ECO:0000313" key="4">
    <source>
        <dbReference type="EMBL" id="BAT28559.1"/>
    </source>
</evidence>
<dbReference type="PANTHER" id="PTHR35841:SF1">
    <property type="entry name" value="PHOSPHONATES-BINDING PERIPLASMIC PROTEIN"/>
    <property type="match status" value="1"/>
</dbReference>
<proteinExistence type="inferred from homology"/>